<sequence length="1586" mass="174056">MMKYLKNRTTIFLCGLLVSSLFSSAQAAPTSQLYSAVPPLLSKSAEPLVMLVMSVDHELFKKAYPDYSDLDGDGQLDTTYNDRFDYLGYFESNWCYRYNSSSGRFEPEILATGDNQHYCESSALHWSGNFLNWATMSRIDILRRVLFGGKRSTDTSSSTVLERAYLPRDIHSFVKVYSGSNIDKLTPYSSSVSLCNLATSENGEPKVRIANGTWNRWASTEVKQCQWGASNSPSTPYKLAELTVRVNACVNGKDAGSGRCREYSSNRYKPTGLLQRYGEDGSIRFGLISGSYDKNISGGLLRRNISKMGGNANTNDNEINVTDGTFNTSVQGIIHHINTFRIAKYSYSQNKYTDCSTYGIGVSTFKSGRSTYSNRHCSNWGNPIAEMYLEALRYFAGRSAPTSAFNTNSDTAFVSNLATESWLNPISAANACANCSIILLSTGLNSFDADELASSADLPGLSGTASVNTKTDEVGSYEYGGNFAGEYLVGGAGNTRQCTAKYLNRLSEARGLCPELPQLEGSYHVSGLAFYGNQTDLRDDLEGVQSVKTYAIQLAESMPGFTLNAGGNPVTFQPVCHTSSNFGSGTNFSGSGSDCTLTDVVVENTVLDNEGHPVEGSLLFTWEDSLWGNDFDYDASSRIKYCVGNQCNLTLDSTLKTTGFLANELRIAVQVDGVYAGLNLRFSYTVTGTYEDGLQDDYVYKGSSNFKTHSYVANNSAAGVLPKPLYLAAKYGGFLDMDGDGTPANSSGDSREWDTRNNTTGSIGADGLPDNYFFARNPALLEAQLGQVLQDIASRVSSATNTALLSNSNNGTGVLYQALFQPTLEYNGRTITWGGLLHSLFVDSKGLLREDSNGNDQLDDYATDFIVELKFDPNANQTLLQRYSTEDEGKTQTVSGTLQPLSSLKTIWDARDQLASIQDVVTQRNYESTADNGRYILTWLDENNDGVVDSGETLPFSASSFTGKEGYLGVPASEVTTIVNYVRGQEMDGTRSRTIDYNGDGINEVWRLGDIVHSTPQLVAAPGSRFDALYSDKTYETFRSHYLKRRHVLYTGANDGMLHAFNGGFWDENHYAYKTTADNSEARHPLGSELWAYTPMNLLPHLRWLQELSYPHVYYMDGEPLIFDANIFDADDSNYPGGWGTLLVVGMRLGGGNIDTEIDGNSRTMRSAYVVLDVTNPEEPPRLLAEISHPKLGLTTSKPVLVKRRIPATDSNGEADWDKEVLTNEWHLVFASGPYGEGETGIRAALDSGKSDQNLRVFAYDLKHRAFVSGLNPMVSNFPSSYAGDMTAVDWNNDYQDDVIYFGSVETSSLEPGGRLLRLQLSEQIAQSQLSVLANNGQPVTAAPLTVKDDNDYWVYAGTGRLLTHSDNSLSAQQYYYGLKEPLNSSRALSYSTVGLSGLIDTTDVEILSNGKVVEKTSTGYRVFKVDDTVVNNFDGLRSVMQSSSGWSIRLKHDGQNPSGRNVSTTSRLFSMLFFTEYQPSLNSCRADGRSYLRGVHYQTGTATPADVIDYAEYSEAEDIYVSLNSLLLGIGYASAPVIHQGQEGRRSAVTQGAGGSIDRRVLNYGFSSSGRMSWRQIFDIPWLSR</sequence>
<dbReference type="OrthoDB" id="7156875at2"/>
<dbReference type="Proteomes" id="UP000071065">
    <property type="component" value="Chromosome"/>
</dbReference>
<evidence type="ECO:0000313" key="3">
    <source>
        <dbReference type="Proteomes" id="UP000071065"/>
    </source>
</evidence>
<evidence type="ECO:0000256" key="1">
    <source>
        <dbReference type="SAM" id="SignalP"/>
    </source>
</evidence>
<organism evidence="2 3">
    <name type="scientific">Endozoicomonas montiporae CL-33</name>
    <dbReference type="NCBI Taxonomy" id="570277"/>
    <lineage>
        <taxon>Bacteria</taxon>
        <taxon>Pseudomonadati</taxon>
        <taxon>Pseudomonadota</taxon>
        <taxon>Gammaproteobacteria</taxon>
        <taxon>Oceanospirillales</taxon>
        <taxon>Endozoicomonadaceae</taxon>
        <taxon>Endozoicomonas</taxon>
    </lineage>
</organism>
<feature type="signal peptide" evidence="1">
    <location>
        <begin position="1"/>
        <end position="27"/>
    </location>
</feature>
<gene>
    <name evidence="2" type="primary">pilY1</name>
    <name evidence="2" type="ORF">EZMO1_1547</name>
</gene>
<dbReference type="STRING" id="570277.EZMO1_1547"/>
<dbReference type="EMBL" id="CP013251">
    <property type="protein sequence ID" value="AMO55711.1"/>
    <property type="molecule type" value="Genomic_DNA"/>
</dbReference>
<dbReference type="RefSeq" id="WP_061509359.1">
    <property type="nucleotide sequence ID" value="NZ_CP013251.1"/>
</dbReference>
<protein>
    <submittedName>
        <fullName evidence="2">Type IV pilus assembly protein PilY</fullName>
    </submittedName>
</protein>
<proteinExistence type="predicted"/>
<name>A0A142BAD5_9GAMM</name>
<reference evidence="2 3" key="1">
    <citation type="journal article" date="2016" name="Front. Microbiol.">
        <title>Genomic Insight into the Host-Endosymbiont Relationship of Endozoicomonas montiporae CL-33(T) with its Coral Host.</title>
        <authorList>
            <person name="Ding J.-Y."/>
            <person name="Shiu J.-H."/>
            <person name="Chen W.-M."/>
            <person name="Chiang Y.-R."/>
            <person name="Tang S.-L."/>
        </authorList>
    </citation>
    <scope>NUCLEOTIDE SEQUENCE [LARGE SCALE GENOMIC DNA]</scope>
    <source>
        <strain evidence="2 3">CL-33</strain>
    </source>
</reference>
<dbReference type="KEGG" id="emp:EZMO1_1547"/>
<keyword evidence="1" id="KW-0732">Signal</keyword>
<dbReference type="PATRIC" id="fig|570277.3.peg.1667"/>
<accession>A0A142BAD5</accession>
<evidence type="ECO:0000313" key="2">
    <source>
        <dbReference type="EMBL" id="AMO55711.1"/>
    </source>
</evidence>
<feature type="chain" id="PRO_5007493034" evidence="1">
    <location>
        <begin position="28"/>
        <end position="1586"/>
    </location>
</feature>